<comment type="caution">
    <text evidence="2">The sequence shown here is derived from an EMBL/GenBank/DDBJ whole genome shotgun (WGS) entry which is preliminary data.</text>
</comment>
<dbReference type="Proteomes" id="UP000484015">
    <property type="component" value="Unassembled WGS sequence"/>
</dbReference>
<dbReference type="EMBL" id="WNLA01000002">
    <property type="protein sequence ID" value="MTW01417.1"/>
    <property type="molecule type" value="Genomic_DNA"/>
</dbReference>
<reference evidence="2 3" key="1">
    <citation type="submission" date="2019-11" db="EMBL/GenBank/DDBJ databases">
        <title>Type strains purchased from KCTC, JCM and DSMZ.</title>
        <authorList>
            <person name="Lu H."/>
        </authorList>
    </citation>
    <scope>NUCLEOTIDE SEQUENCE [LARGE SCALE GENOMIC DNA]</scope>
    <source>
        <strain evidence="2 3">KCTC 42409</strain>
    </source>
</reference>
<proteinExistence type="predicted"/>
<dbReference type="AlphaFoldDB" id="A0A6L6PV98"/>
<name>A0A6L6PV98_9BURK</name>
<dbReference type="RefSeq" id="WP_155437831.1">
    <property type="nucleotide sequence ID" value="NZ_WNLA01000002.1"/>
</dbReference>
<dbReference type="InterPro" id="IPR003779">
    <property type="entry name" value="CMD-like"/>
</dbReference>
<accession>A0A6L6PV98</accession>
<dbReference type="InterPro" id="IPR004675">
    <property type="entry name" value="AhpD_core"/>
</dbReference>
<feature type="domain" description="Carboxymuconolactone decarboxylase-like" evidence="1">
    <location>
        <begin position="15"/>
        <end position="97"/>
    </location>
</feature>
<gene>
    <name evidence="2" type="ORF">GM668_04870</name>
</gene>
<evidence type="ECO:0000313" key="2">
    <source>
        <dbReference type="EMBL" id="MTW01417.1"/>
    </source>
</evidence>
<dbReference type="Pfam" id="PF02627">
    <property type="entry name" value="CMD"/>
    <property type="match status" value="1"/>
</dbReference>
<evidence type="ECO:0000313" key="3">
    <source>
        <dbReference type="Proteomes" id="UP000484015"/>
    </source>
</evidence>
<dbReference type="SUPFAM" id="SSF69118">
    <property type="entry name" value="AhpD-like"/>
    <property type="match status" value="1"/>
</dbReference>
<dbReference type="OrthoDB" id="9801997at2"/>
<sequence length="149" mass="16449">MQAHTPRIDFYAAAPDAMKAMMAMEVAIGKLGLEPALVELIKLRASQINGCAYCVDLHAGDMRKQGESERRITGVSVWRETPFYTPRERAALAWTEALTLLAQTHAPDADYAALAEHFTPAEMVAVTMAVNSINNWNRFGVGFRKLPTL</sequence>
<evidence type="ECO:0000259" key="1">
    <source>
        <dbReference type="Pfam" id="PF02627"/>
    </source>
</evidence>
<dbReference type="GO" id="GO:0051920">
    <property type="term" value="F:peroxiredoxin activity"/>
    <property type="evidence" value="ECO:0007669"/>
    <property type="project" value="InterPro"/>
</dbReference>
<dbReference type="PANTHER" id="PTHR34846:SF10">
    <property type="entry name" value="CYTOPLASMIC PROTEIN"/>
    <property type="match status" value="1"/>
</dbReference>
<dbReference type="NCBIfam" id="TIGR00778">
    <property type="entry name" value="ahpD_dom"/>
    <property type="match status" value="1"/>
</dbReference>
<protein>
    <submittedName>
        <fullName evidence="2">Carboxymuconolactone decarboxylase family protein</fullName>
    </submittedName>
</protein>
<organism evidence="2 3">
    <name type="scientific">Pseudoduganella ginsengisoli</name>
    <dbReference type="NCBI Taxonomy" id="1462440"/>
    <lineage>
        <taxon>Bacteria</taxon>
        <taxon>Pseudomonadati</taxon>
        <taxon>Pseudomonadota</taxon>
        <taxon>Betaproteobacteria</taxon>
        <taxon>Burkholderiales</taxon>
        <taxon>Oxalobacteraceae</taxon>
        <taxon>Telluria group</taxon>
        <taxon>Pseudoduganella</taxon>
    </lineage>
</organism>
<dbReference type="PANTHER" id="PTHR34846">
    <property type="entry name" value="4-CARBOXYMUCONOLACTONE DECARBOXYLASE FAMILY PROTEIN (AFU_ORTHOLOGUE AFUA_6G11590)"/>
    <property type="match status" value="1"/>
</dbReference>
<keyword evidence="3" id="KW-1185">Reference proteome</keyword>
<dbReference type="Gene3D" id="1.20.1290.10">
    <property type="entry name" value="AhpD-like"/>
    <property type="match status" value="1"/>
</dbReference>
<dbReference type="InterPro" id="IPR029032">
    <property type="entry name" value="AhpD-like"/>
</dbReference>